<sequence>MPAVTESPTETPVSNDLGISANILEKDSKQQPVHAMFTKTSYPSRALHFLSHVPDKHFTGGAPKGAANGTANGIANGVAKHAVSEDVMPGQLKLDILVVGAGLGGLATAIALRRQGFSVQVFEQATTLGEVGAGIQIPPNAGRLLRRWGVMKHLQEQAVQPDGISFRRWATGEKIGFTDLTGDFVDVYGEPYYVVHRAHYHAALHERAKELGVKVRLNSRVCKYDPEKVTITLTDGEVFKGDFIVAADGIKSIARDTVHGGSQAEPKPTGFAAYRATVDVEKMKQIPQLSWILEKPGLNVWIGKNCHVMTYTIAGGNSFNLVLSHYDPSDPKEWPKMSLETVLRDMRREFQDWDPELQQIIGLIGHALKWPLIGGNHLDTWAAPSSRLVIIGDAAHAMLPYMSQGAAMAIEDGAALAQVLSKIRSVRELPFALRVFGAERKTRTGQMQEASAVNSMIWHFADGPLQQARDAAMRPEVEHRHFLASANQWSDPVTQAWAYGYDAEAAVQAAWDAAVADLISKSA</sequence>
<accession>A0ABP0B658</accession>
<gene>
    <name evidence="7" type="ORF">SBRCBS47491_002363</name>
</gene>
<name>A0ABP0B658_9PEZI</name>
<dbReference type="InterPro" id="IPR050493">
    <property type="entry name" value="FAD-dep_Monooxygenase_BioMet"/>
</dbReference>
<keyword evidence="2" id="KW-0285">Flavoprotein</keyword>
<evidence type="ECO:0000259" key="6">
    <source>
        <dbReference type="Pfam" id="PF01494"/>
    </source>
</evidence>
<keyword evidence="4" id="KW-0560">Oxidoreductase</keyword>
<dbReference type="Pfam" id="PF01494">
    <property type="entry name" value="FAD_binding_3"/>
    <property type="match status" value="1"/>
</dbReference>
<evidence type="ECO:0000256" key="2">
    <source>
        <dbReference type="ARBA" id="ARBA00022630"/>
    </source>
</evidence>
<comment type="similarity">
    <text evidence="1">Belongs to the paxM FAD-dependent monooxygenase family.</text>
</comment>
<comment type="caution">
    <text evidence="7">The sequence shown here is derived from an EMBL/GenBank/DDBJ whole genome shotgun (WGS) entry which is preliminary data.</text>
</comment>
<dbReference type="EMBL" id="CAWUHC010000014">
    <property type="protein sequence ID" value="CAK7215088.1"/>
    <property type="molecule type" value="Genomic_DNA"/>
</dbReference>
<evidence type="ECO:0000256" key="3">
    <source>
        <dbReference type="ARBA" id="ARBA00022827"/>
    </source>
</evidence>
<organism evidence="7 8">
    <name type="scientific">Sporothrix bragantina</name>
    <dbReference type="NCBI Taxonomy" id="671064"/>
    <lineage>
        <taxon>Eukaryota</taxon>
        <taxon>Fungi</taxon>
        <taxon>Dikarya</taxon>
        <taxon>Ascomycota</taxon>
        <taxon>Pezizomycotina</taxon>
        <taxon>Sordariomycetes</taxon>
        <taxon>Sordariomycetidae</taxon>
        <taxon>Ophiostomatales</taxon>
        <taxon>Ophiostomataceae</taxon>
        <taxon>Sporothrix</taxon>
    </lineage>
</organism>
<evidence type="ECO:0000256" key="5">
    <source>
        <dbReference type="ARBA" id="ARBA00023033"/>
    </source>
</evidence>
<evidence type="ECO:0000313" key="7">
    <source>
        <dbReference type="EMBL" id="CAK7215088.1"/>
    </source>
</evidence>
<dbReference type="Proteomes" id="UP001642406">
    <property type="component" value="Unassembled WGS sequence"/>
</dbReference>
<keyword evidence="3" id="KW-0274">FAD</keyword>
<reference evidence="7 8" key="1">
    <citation type="submission" date="2024-01" db="EMBL/GenBank/DDBJ databases">
        <authorList>
            <person name="Allen C."/>
            <person name="Tagirdzhanova G."/>
        </authorList>
    </citation>
    <scope>NUCLEOTIDE SEQUENCE [LARGE SCALE GENOMIC DNA]</scope>
</reference>
<evidence type="ECO:0000313" key="8">
    <source>
        <dbReference type="Proteomes" id="UP001642406"/>
    </source>
</evidence>
<dbReference type="Gene3D" id="3.50.50.60">
    <property type="entry name" value="FAD/NAD(P)-binding domain"/>
    <property type="match status" value="1"/>
</dbReference>
<keyword evidence="5" id="KW-0503">Monooxygenase</keyword>
<feature type="domain" description="FAD-binding" evidence="6">
    <location>
        <begin position="94"/>
        <end position="425"/>
    </location>
</feature>
<dbReference type="SUPFAM" id="SSF54373">
    <property type="entry name" value="FAD-linked reductases, C-terminal domain"/>
    <property type="match status" value="1"/>
</dbReference>
<evidence type="ECO:0000256" key="1">
    <source>
        <dbReference type="ARBA" id="ARBA00007992"/>
    </source>
</evidence>
<dbReference type="InterPro" id="IPR036188">
    <property type="entry name" value="FAD/NAD-bd_sf"/>
</dbReference>
<protein>
    <recommendedName>
        <fullName evidence="6">FAD-binding domain-containing protein</fullName>
    </recommendedName>
</protein>
<evidence type="ECO:0000256" key="4">
    <source>
        <dbReference type="ARBA" id="ARBA00023002"/>
    </source>
</evidence>
<dbReference type="InterPro" id="IPR002938">
    <property type="entry name" value="FAD-bd"/>
</dbReference>
<dbReference type="PANTHER" id="PTHR13789:SF306">
    <property type="entry name" value="HYDROXYLASE, PUTATIVE-RELATED"/>
    <property type="match status" value="1"/>
</dbReference>
<keyword evidence="8" id="KW-1185">Reference proteome</keyword>
<proteinExistence type="inferred from homology"/>
<dbReference type="SUPFAM" id="SSF51905">
    <property type="entry name" value="FAD/NAD(P)-binding domain"/>
    <property type="match status" value="1"/>
</dbReference>
<dbReference type="PRINTS" id="PR00420">
    <property type="entry name" value="RNGMNOXGNASE"/>
</dbReference>
<dbReference type="PANTHER" id="PTHR13789">
    <property type="entry name" value="MONOOXYGENASE"/>
    <property type="match status" value="1"/>
</dbReference>